<evidence type="ECO:0000313" key="1">
    <source>
        <dbReference type="EMBL" id="KAE9398234.1"/>
    </source>
</evidence>
<dbReference type="EMBL" id="ML769486">
    <property type="protein sequence ID" value="KAE9398234.1"/>
    <property type="molecule type" value="Genomic_DNA"/>
</dbReference>
<proteinExistence type="predicted"/>
<organism evidence="1 2">
    <name type="scientific">Gymnopus androsaceus JB14</name>
    <dbReference type="NCBI Taxonomy" id="1447944"/>
    <lineage>
        <taxon>Eukaryota</taxon>
        <taxon>Fungi</taxon>
        <taxon>Dikarya</taxon>
        <taxon>Basidiomycota</taxon>
        <taxon>Agaricomycotina</taxon>
        <taxon>Agaricomycetes</taxon>
        <taxon>Agaricomycetidae</taxon>
        <taxon>Agaricales</taxon>
        <taxon>Marasmiineae</taxon>
        <taxon>Omphalotaceae</taxon>
        <taxon>Gymnopus</taxon>
    </lineage>
</organism>
<dbReference type="OrthoDB" id="3232941at2759"/>
<sequence length="112" mass="11845">MTNVPSVASAPVPHHSQLILLPKAPTSPNKLITSIQTTHHVPLFSQHLKAYLAMLKQDLSTRSVSGALSPEWLQEGVGPKDIVKASPLNGGRFDTVVVLTSDTAESVLGLGT</sequence>
<name>A0A6A4HMD6_9AGAR</name>
<reference evidence="1" key="1">
    <citation type="journal article" date="2019" name="Environ. Microbiol.">
        <title>Fungal ecological strategies reflected in gene transcription - a case study of two litter decomposers.</title>
        <authorList>
            <person name="Barbi F."/>
            <person name="Kohler A."/>
            <person name="Barry K."/>
            <person name="Baskaran P."/>
            <person name="Daum C."/>
            <person name="Fauchery L."/>
            <person name="Ihrmark K."/>
            <person name="Kuo A."/>
            <person name="LaButti K."/>
            <person name="Lipzen A."/>
            <person name="Morin E."/>
            <person name="Grigoriev I.V."/>
            <person name="Henrissat B."/>
            <person name="Lindahl B."/>
            <person name="Martin F."/>
        </authorList>
    </citation>
    <scope>NUCLEOTIDE SEQUENCE</scope>
    <source>
        <strain evidence="1">JB14</strain>
    </source>
</reference>
<keyword evidence="2" id="KW-1185">Reference proteome</keyword>
<dbReference type="AlphaFoldDB" id="A0A6A4HMD6"/>
<accession>A0A6A4HMD6</accession>
<protein>
    <submittedName>
        <fullName evidence="1">Uncharacterized protein</fullName>
    </submittedName>
</protein>
<dbReference type="Proteomes" id="UP000799118">
    <property type="component" value="Unassembled WGS sequence"/>
</dbReference>
<gene>
    <name evidence="1" type="ORF">BT96DRAFT_995127</name>
</gene>
<evidence type="ECO:0000313" key="2">
    <source>
        <dbReference type="Proteomes" id="UP000799118"/>
    </source>
</evidence>